<dbReference type="AlphaFoldDB" id="A0AAE0FVL4"/>
<dbReference type="Gene3D" id="1.25.10.10">
    <property type="entry name" value="Leucine-rich Repeat Variant"/>
    <property type="match status" value="1"/>
</dbReference>
<evidence type="ECO:0000313" key="7">
    <source>
        <dbReference type="EMBL" id="KAK3266547.1"/>
    </source>
</evidence>
<dbReference type="PANTHER" id="PTHR10527">
    <property type="entry name" value="IMPORTIN BETA"/>
    <property type="match status" value="1"/>
</dbReference>
<keyword evidence="8" id="KW-1185">Reference proteome</keyword>
<protein>
    <recommendedName>
        <fullName evidence="6">Importin N-terminal domain-containing protein</fullName>
    </recommendedName>
</protein>
<keyword evidence="2" id="KW-0813">Transport</keyword>
<evidence type="ECO:0000313" key="8">
    <source>
        <dbReference type="Proteomes" id="UP001190700"/>
    </source>
</evidence>
<name>A0AAE0FVL4_9CHLO</name>
<sequence length="473" mass="50987">MNLRPEQASLESDGLDPDFGYRKALPNPVTEIGGRINIYLNLMAEQQLAQLEATNYGGYLTSLAFELASEGKPADCRKLAGLILKNCFYARDMATAEQKAAKWAATDAQIKAQIRQALLAALVSQEADARDTSAQVIGQVAGLDIPKGEWSDLTEVLLANMNSEVAGTRESTLKAFGYACEELDPDSMKQEQVDRILTAVAQGGRAEEPSAEVRCAGFKALLNSLDFAAHNFENEHQRGYVMHIVGEGCRAGDLRVQHAAFECLVAICDLYYETLPAFIHGIFSTTQQAIPQGGSEEREAVAMQAVEVWSTICEVEISIDEDDDDDVANHHFAQSAAEQLLPLLLAAMQQRDLEAQDLGDEEWNLAAAAEACLELMSRAIGDAVLPLVVPFIQANLNAAGLAERRAAVYALGAVVEGPEVSLVLPLATAALPLVLSMVKDPNVTLLSTDELITHFPMVISDLTATISSADLQI</sequence>
<evidence type="ECO:0000256" key="2">
    <source>
        <dbReference type="ARBA" id="ARBA00022448"/>
    </source>
</evidence>
<dbReference type="EMBL" id="LGRX02012983">
    <property type="protein sequence ID" value="KAK3266547.1"/>
    <property type="molecule type" value="Genomic_DNA"/>
</dbReference>
<dbReference type="Pfam" id="PF03810">
    <property type="entry name" value="IBN_N"/>
    <property type="match status" value="1"/>
</dbReference>
<dbReference type="InterPro" id="IPR011989">
    <property type="entry name" value="ARM-like"/>
</dbReference>
<evidence type="ECO:0000256" key="1">
    <source>
        <dbReference type="ARBA" id="ARBA00004496"/>
    </source>
</evidence>
<dbReference type="InterPro" id="IPR001494">
    <property type="entry name" value="Importin-beta_N"/>
</dbReference>
<comment type="subcellular location">
    <subcellularLocation>
        <location evidence="1">Cytoplasm</location>
    </subcellularLocation>
</comment>
<dbReference type="PROSITE" id="PS50166">
    <property type="entry name" value="IMPORTIN_B_NT"/>
    <property type="match status" value="1"/>
</dbReference>
<dbReference type="Proteomes" id="UP001190700">
    <property type="component" value="Unassembled WGS sequence"/>
</dbReference>
<evidence type="ECO:0000256" key="3">
    <source>
        <dbReference type="ARBA" id="ARBA00022490"/>
    </source>
</evidence>
<dbReference type="GO" id="GO:0006606">
    <property type="term" value="P:protein import into nucleus"/>
    <property type="evidence" value="ECO:0007669"/>
    <property type="project" value="InterPro"/>
</dbReference>
<evidence type="ECO:0000259" key="6">
    <source>
        <dbReference type="PROSITE" id="PS50166"/>
    </source>
</evidence>
<evidence type="ECO:0000256" key="4">
    <source>
        <dbReference type="ARBA" id="ARBA00022737"/>
    </source>
</evidence>
<accession>A0AAE0FVL4</accession>
<feature type="domain" description="Importin N-terminal" evidence="6">
    <location>
        <begin position="44"/>
        <end position="124"/>
    </location>
</feature>
<comment type="caution">
    <text evidence="7">The sequence shown here is derived from an EMBL/GenBank/DDBJ whole genome shotgun (WGS) entry which is preliminary data.</text>
</comment>
<keyword evidence="3" id="KW-0963">Cytoplasm</keyword>
<dbReference type="SMART" id="SM00913">
    <property type="entry name" value="IBN_N"/>
    <property type="match status" value="1"/>
</dbReference>
<reference evidence="7 8" key="1">
    <citation type="journal article" date="2015" name="Genome Biol. Evol.">
        <title>Comparative Genomics of a Bacterivorous Green Alga Reveals Evolutionary Causalities and Consequences of Phago-Mixotrophic Mode of Nutrition.</title>
        <authorList>
            <person name="Burns J.A."/>
            <person name="Paasch A."/>
            <person name="Narechania A."/>
            <person name="Kim E."/>
        </authorList>
    </citation>
    <scope>NUCLEOTIDE SEQUENCE [LARGE SCALE GENOMIC DNA]</scope>
    <source>
        <strain evidence="7 8">PLY_AMNH</strain>
    </source>
</reference>
<organism evidence="7 8">
    <name type="scientific">Cymbomonas tetramitiformis</name>
    <dbReference type="NCBI Taxonomy" id="36881"/>
    <lineage>
        <taxon>Eukaryota</taxon>
        <taxon>Viridiplantae</taxon>
        <taxon>Chlorophyta</taxon>
        <taxon>Pyramimonadophyceae</taxon>
        <taxon>Pyramimonadales</taxon>
        <taxon>Pyramimonadaceae</taxon>
        <taxon>Cymbomonas</taxon>
    </lineage>
</organism>
<proteinExistence type="predicted"/>
<dbReference type="GO" id="GO:0031267">
    <property type="term" value="F:small GTPase binding"/>
    <property type="evidence" value="ECO:0007669"/>
    <property type="project" value="InterPro"/>
</dbReference>
<dbReference type="InterPro" id="IPR040122">
    <property type="entry name" value="Importin_beta"/>
</dbReference>
<gene>
    <name evidence="7" type="ORF">CYMTET_24835</name>
</gene>
<keyword evidence="5" id="KW-0653">Protein transport</keyword>
<dbReference type="GO" id="GO:0005737">
    <property type="term" value="C:cytoplasm"/>
    <property type="evidence" value="ECO:0007669"/>
    <property type="project" value="UniProtKB-SubCell"/>
</dbReference>
<keyword evidence="4" id="KW-0677">Repeat</keyword>
<evidence type="ECO:0000256" key="5">
    <source>
        <dbReference type="ARBA" id="ARBA00022927"/>
    </source>
</evidence>
<dbReference type="InterPro" id="IPR016024">
    <property type="entry name" value="ARM-type_fold"/>
</dbReference>
<dbReference type="SUPFAM" id="SSF48371">
    <property type="entry name" value="ARM repeat"/>
    <property type="match status" value="1"/>
</dbReference>